<dbReference type="Proteomes" id="UP001150538">
    <property type="component" value="Unassembled WGS sequence"/>
</dbReference>
<accession>A0A9W7ZNM3</accession>
<gene>
    <name evidence="1" type="ORF">H4219_006397</name>
</gene>
<dbReference type="EMBL" id="JANBPU010000742">
    <property type="protein sequence ID" value="KAJ1909484.1"/>
    <property type="molecule type" value="Genomic_DNA"/>
</dbReference>
<name>A0A9W7ZNM3_9FUNG</name>
<dbReference type="AlphaFoldDB" id="A0A9W7ZNM3"/>
<reference evidence="1" key="1">
    <citation type="submission" date="2022-07" db="EMBL/GenBank/DDBJ databases">
        <title>Phylogenomic reconstructions and comparative analyses of Kickxellomycotina fungi.</title>
        <authorList>
            <person name="Reynolds N.K."/>
            <person name="Stajich J.E."/>
            <person name="Barry K."/>
            <person name="Grigoriev I.V."/>
            <person name="Crous P."/>
            <person name="Smith M.E."/>
        </authorList>
    </citation>
    <scope>NUCLEOTIDE SEQUENCE</scope>
    <source>
        <strain evidence="1">NBRC 100468</strain>
    </source>
</reference>
<organism evidence="1 2">
    <name type="scientific">Mycoemilia scoparia</name>
    <dbReference type="NCBI Taxonomy" id="417184"/>
    <lineage>
        <taxon>Eukaryota</taxon>
        <taxon>Fungi</taxon>
        <taxon>Fungi incertae sedis</taxon>
        <taxon>Zoopagomycota</taxon>
        <taxon>Kickxellomycotina</taxon>
        <taxon>Kickxellomycetes</taxon>
        <taxon>Kickxellales</taxon>
        <taxon>Kickxellaceae</taxon>
        <taxon>Mycoemilia</taxon>
    </lineage>
</organism>
<evidence type="ECO:0000313" key="1">
    <source>
        <dbReference type="EMBL" id="KAJ1909484.1"/>
    </source>
</evidence>
<evidence type="ECO:0000313" key="2">
    <source>
        <dbReference type="Proteomes" id="UP001150538"/>
    </source>
</evidence>
<keyword evidence="2" id="KW-1185">Reference proteome</keyword>
<feature type="non-terminal residue" evidence="1">
    <location>
        <position position="73"/>
    </location>
</feature>
<comment type="caution">
    <text evidence="1">The sequence shown here is derived from an EMBL/GenBank/DDBJ whole genome shotgun (WGS) entry which is preliminary data.</text>
</comment>
<protein>
    <submittedName>
        <fullName evidence="1">Uncharacterized protein</fullName>
    </submittedName>
</protein>
<proteinExistence type="predicted"/>
<sequence length="73" mass="8317">MTTIIEGRYAAVKEMPVSIDSYCNGADYQPLPKETSKKIKRLEQITDFFDKAPYVVKRINEAMDYIVPPPYGA</sequence>